<evidence type="ECO:0000256" key="6">
    <source>
        <dbReference type="SAM" id="Phobius"/>
    </source>
</evidence>
<dbReference type="PANTHER" id="PTHR43791:SF38">
    <property type="entry name" value="MAJOR FACILITATOR SUPERFAMILY (MFS) PROFILE DOMAIN-CONTAINING PROTEIN"/>
    <property type="match status" value="1"/>
</dbReference>
<protein>
    <submittedName>
        <fullName evidence="8">Vitamin h transporter</fullName>
    </submittedName>
</protein>
<dbReference type="Pfam" id="PF07690">
    <property type="entry name" value="MFS_1"/>
    <property type="match status" value="1"/>
</dbReference>
<dbReference type="EMBL" id="WWBZ02000022">
    <property type="protein sequence ID" value="KAF4308086.1"/>
    <property type="molecule type" value="Genomic_DNA"/>
</dbReference>
<evidence type="ECO:0000256" key="1">
    <source>
        <dbReference type="ARBA" id="ARBA00004141"/>
    </source>
</evidence>
<feature type="transmembrane region" description="Helical" evidence="6">
    <location>
        <begin position="117"/>
        <end position="136"/>
    </location>
</feature>
<feature type="transmembrane region" description="Helical" evidence="6">
    <location>
        <begin position="87"/>
        <end position="105"/>
    </location>
</feature>
<dbReference type="OrthoDB" id="2985014at2759"/>
<feature type="transmembrane region" description="Helical" evidence="6">
    <location>
        <begin position="466"/>
        <end position="487"/>
    </location>
</feature>
<dbReference type="PROSITE" id="PS50850">
    <property type="entry name" value="MFS"/>
    <property type="match status" value="1"/>
</dbReference>
<name>A0A8H4IVP6_9PEZI</name>
<feature type="transmembrane region" description="Helical" evidence="6">
    <location>
        <begin position="399"/>
        <end position="421"/>
    </location>
</feature>
<comment type="caution">
    <text evidence="8">The sequence shown here is derived from an EMBL/GenBank/DDBJ whole genome shotgun (WGS) entry which is preliminary data.</text>
</comment>
<dbReference type="SUPFAM" id="SSF103473">
    <property type="entry name" value="MFS general substrate transporter"/>
    <property type="match status" value="1"/>
</dbReference>
<evidence type="ECO:0000259" key="7">
    <source>
        <dbReference type="PROSITE" id="PS50850"/>
    </source>
</evidence>
<evidence type="ECO:0000256" key="3">
    <source>
        <dbReference type="ARBA" id="ARBA00022692"/>
    </source>
</evidence>
<dbReference type="InterPro" id="IPR020846">
    <property type="entry name" value="MFS_dom"/>
</dbReference>
<organism evidence="8 9">
    <name type="scientific">Botryosphaeria dothidea</name>
    <dbReference type="NCBI Taxonomy" id="55169"/>
    <lineage>
        <taxon>Eukaryota</taxon>
        <taxon>Fungi</taxon>
        <taxon>Dikarya</taxon>
        <taxon>Ascomycota</taxon>
        <taxon>Pezizomycotina</taxon>
        <taxon>Dothideomycetes</taxon>
        <taxon>Dothideomycetes incertae sedis</taxon>
        <taxon>Botryosphaeriales</taxon>
        <taxon>Botryosphaeriaceae</taxon>
        <taxon>Botryosphaeria</taxon>
    </lineage>
</organism>
<dbReference type="PANTHER" id="PTHR43791">
    <property type="entry name" value="PERMEASE-RELATED"/>
    <property type="match status" value="1"/>
</dbReference>
<evidence type="ECO:0000256" key="5">
    <source>
        <dbReference type="ARBA" id="ARBA00023136"/>
    </source>
</evidence>
<feature type="transmembrane region" description="Helical" evidence="6">
    <location>
        <begin position="176"/>
        <end position="197"/>
    </location>
</feature>
<gene>
    <name evidence="8" type="ORF">GTA08_BOTSDO04146</name>
</gene>
<dbReference type="GO" id="GO:0022857">
    <property type="term" value="F:transmembrane transporter activity"/>
    <property type="evidence" value="ECO:0007669"/>
    <property type="project" value="InterPro"/>
</dbReference>
<dbReference type="AlphaFoldDB" id="A0A8H4IVP6"/>
<proteinExistence type="predicted"/>
<feature type="transmembrane region" description="Helical" evidence="6">
    <location>
        <begin position="433"/>
        <end position="454"/>
    </location>
</feature>
<keyword evidence="4 6" id="KW-1133">Transmembrane helix</keyword>
<feature type="transmembrane region" description="Helical" evidence="6">
    <location>
        <begin position="317"/>
        <end position="335"/>
    </location>
</feature>
<feature type="transmembrane region" description="Helical" evidence="6">
    <location>
        <begin position="142"/>
        <end position="164"/>
    </location>
</feature>
<evidence type="ECO:0000256" key="2">
    <source>
        <dbReference type="ARBA" id="ARBA00022448"/>
    </source>
</evidence>
<feature type="domain" description="Major facilitator superfamily (MFS) profile" evidence="7">
    <location>
        <begin position="50"/>
        <end position="491"/>
    </location>
</feature>
<evidence type="ECO:0000313" key="9">
    <source>
        <dbReference type="Proteomes" id="UP000572817"/>
    </source>
</evidence>
<feature type="transmembrane region" description="Helical" evidence="6">
    <location>
        <begin position="341"/>
        <end position="361"/>
    </location>
</feature>
<keyword evidence="2" id="KW-0813">Transport</keyword>
<dbReference type="FunFam" id="1.20.1250.20:FF:000394">
    <property type="entry name" value="MFS general substrate transporter"/>
    <property type="match status" value="1"/>
</dbReference>
<reference evidence="8" key="1">
    <citation type="submission" date="2020-04" db="EMBL/GenBank/DDBJ databases">
        <title>Genome Assembly and Annotation of Botryosphaeria dothidea sdau 11-99, a Latent Pathogen of Apple Fruit Ring Rot in China.</title>
        <authorList>
            <person name="Yu C."/>
            <person name="Diao Y."/>
            <person name="Lu Q."/>
            <person name="Zhao J."/>
            <person name="Cui S."/>
            <person name="Peng C."/>
            <person name="He B."/>
            <person name="Liu H."/>
        </authorList>
    </citation>
    <scope>NUCLEOTIDE SEQUENCE [LARGE SCALE GENOMIC DNA]</scope>
    <source>
        <strain evidence="8">Sdau11-99</strain>
    </source>
</reference>
<feature type="transmembrane region" description="Helical" evidence="6">
    <location>
        <begin position="209"/>
        <end position="233"/>
    </location>
</feature>
<dbReference type="Gene3D" id="1.20.1250.20">
    <property type="entry name" value="MFS general substrate transporter like domains"/>
    <property type="match status" value="2"/>
</dbReference>
<dbReference type="GO" id="GO:0016020">
    <property type="term" value="C:membrane"/>
    <property type="evidence" value="ECO:0007669"/>
    <property type="project" value="UniProtKB-SubCell"/>
</dbReference>
<comment type="subcellular location">
    <subcellularLocation>
        <location evidence="1">Membrane</location>
        <topology evidence="1">Multi-pass membrane protein</topology>
    </subcellularLocation>
</comment>
<dbReference type="Proteomes" id="UP000572817">
    <property type="component" value="Unassembled WGS sequence"/>
</dbReference>
<dbReference type="FunFam" id="1.20.1250.20:FF:000057">
    <property type="entry name" value="MFS general substrate transporter"/>
    <property type="match status" value="1"/>
</dbReference>
<feature type="transmembrane region" description="Helical" evidence="6">
    <location>
        <begin position="46"/>
        <end position="63"/>
    </location>
</feature>
<keyword evidence="9" id="KW-1185">Reference proteome</keyword>
<keyword evidence="3 6" id="KW-0812">Transmembrane</keyword>
<dbReference type="InterPro" id="IPR011701">
    <property type="entry name" value="MFS"/>
</dbReference>
<accession>A0A8H4IVP6</accession>
<evidence type="ECO:0000313" key="8">
    <source>
        <dbReference type="EMBL" id="KAF4308086.1"/>
    </source>
</evidence>
<sequence>MSFEDTKQGDPEHIEAVPTSSRIDDMKDYEEFGYSPDEEKQLVRKIDLFLLPTIWLMYLLSYMDRTNIGNAKIAGMMEDLSLTSNEYSVALVVFFVSYVVFEVPSNLVLSRTRPSRFLPIIMFLWGGITCCMAVIHNYHQLVALRFVVGTFEAGFAPGILLILSSWYKKNEQSKRFGIYISAAVLSGAFGGILAGAITEGLDGAHGIAGWRWLFIVEGAATCGWALISSCLLLDFPDTTKKFSPRERHIAVHRLAADNVTTQTAEDEQLGSAQALLQSIRNWRTWLMVVGYMVRTPDVSASTATGNRSTNSPRKSQVIVGSSTLSYFYPTLVAGLGYTSRMAQYMVVPIYAVAFLFVGLSAHLLDKHPHHRGLAIASWLALATATSVAVTILTNFTARYVLLIFMASGLWSSNALALSYASSTFGRQPPRTRAVSLALVNALGNLAQIYGAYLFPSADGPRYVMGFAVISAMCVVGVCVYVGAHVVVRRWP</sequence>
<evidence type="ECO:0000256" key="4">
    <source>
        <dbReference type="ARBA" id="ARBA00022989"/>
    </source>
</evidence>
<dbReference type="InterPro" id="IPR036259">
    <property type="entry name" value="MFS_trans_sf"/>
</dbReference>
<feature type="transmembrane region" description="Helical" evidence="6">
    <location>
        <begin position="373"/>
        <end position="393"/>
    </location>
</feature>
<keyword evidence="5 6" id="KW-0472">Membrane</keyword>